<dbReference type="InterPro" id="IPR050065">
    <property type="entry name" value="GlmU-like"/>
</dbReference>
<feature type="binding site" evidence="17">
    <location>
        <position position="448"/>
    </location>
    <ligand>
        <name>acetyl-CoA</name>
        <dbReference type="ChEBI" id="CHEBI:57288"/>
    </ligand>
</feature>
<keyword evidence="5 17" id="KW-0548">Nucleotidyltransferase</keyword>
<evidence type="ECO:0000256" key="14">
    <source>
        <dbReference type="ARBA" id="ARBA00048247"/>
    </source>
</evidence>
<feature type="binding site" evidence="17">
    <location>
        <position position="413"/>
    </location>
    <ligand>
        <name>acetyl-CoA</name>
        <dbReference type="ChEBI" id="CHEBI:57288"/>
    </ligand>
</feature>
<comment type="function">
    <text evidence="16 17">Catalyzes the last two sequential reactions in the de novo biosynthetic pathway for UDP-N-acetylglucosamine (UDP-GlcNAc). The C-terminal domain catalyzes the transfer of acetyl group from acetyl coenzyme A to glucosamine-1-phosphate (GlcN-1-P) to produce N-acetylglucosamine-1-phosphate (GlcNAc-1-P), which is converted into UDP-GlcNAc by the transfer of uridine 5-monophosphate (from uridine 5-triphosphate), a reaction catalyzed by the N-terminal domain.</text>
</comment>
<feature type="binding site" evidence="17">
    <location>
        <position position="129"/>
    </location>
    <ligand>
        <name>Mg(2+)</name>
        <dbReference type="ChEBI" id="CHEBI:18420"/>
    </ligand>
</feature>
<dbReference type="InterPro" id="IPR025877">
    <property type="entry name" value="MobA-like_NTP_Trfase"/>
</dbReference>
<comment type="subunit">
    <text evidence="17">Homotrimer.</text>
</comment>
<keyword evidence="12 17" id="KW-0012">Acyltransferase</keyword>
<feature type="binding site" evidence="17">
    <location>
        <begin position="127"/>
        <end position="129"/>
    </location>
    <ligand>
        <name>UDP-N-acetyl-alpha-D-glucosamine</name>
        <dbReference type="ChEBI" id="CHEBI:57705"/>
    </ligand>
</feature>
<dbReference type="GO" id="GO:0003977">
    <property type="term" value="F:UDP-N-acetylglucosamine diphosphorylase activity"/>
    <property type="evidence" value="ECO:0007669"/>
    <property type="project" value="UniProtKB-UniRule"/>
</dbReference>
<sequence>MHKGLTRYTGAEYPHTAMNTKTDTVVSAPASRLSTAIILAAGRGTRMKSERPKVMHLLAGRPMLHYLVENAGKVFDRIVVVVGPDMDDVAALAAPHAVVVQHDRLGTGHAARQAEAAFGEGDVAVLYGDNPLISPDTMRALLAQRRQDGTGLALLAMEPADPAKYGRVVMCDGQVERIVEWADATPAERAIGLCNAGVLCADAADFRRWLDEINNDNAQGEYYLGDVVARAVADGRSVRAVVAPEDELRGINSRAELAQAEACVQTRLRLAAMNGGTTLVAPDTVFLCADTVLEPDTVVHPHVVFGPGVHVRRGTEIHAFSHVEGAVVGPDAQIGPYARLRPGTDVGAKARVGNFVELKATTLGAGAKANHLTYLGNATVGGGANIGAGTITCNYDGVFKHATEIGADSFIGSDSVLVAPVRVGARALTAAGSVITHDIPDGAMAVGRARQANKAGYADMFRDRLKKKKEQG</sequence>
<keyword evidence="11 17" id="KW-0511">Multifunctional enzyme</keyword>
<evidence type="ECO:0000313" key="19">
    <source>
        <dbReference type="EMBL" id="BAK82418.1"/>
    </source>
</evidence>
<dbReference type="GO" id="GO:0016020">
    <property type="term" value="C:membrane"/>
    <property type="evidence" value="ECO:0007669"/>
    <property type="project" value="GOC"/>
</dbReference>
<comment type="pathway">
    <text evidence="17">Nucleotide-sugar biosynthesis; UDP-N-acetyl-alpha-D-glucosamine biosynthesis; UDP-N-acetyl-alpha-D-glucosamine from N-acetyl-alpha-D-glucosamine 1-phosphate: step 1/1.</text>
</comment>
<dbReference type="HOGENOM" id="CLU_029499_15_2_5"/>
<keyword evidence="10 17" id="KW-0573">Peptidoglycan synthesis</keyword>
<evidence type="ECO:0000259" key="18">
    <source>
        <dbReference type="Pfam" id="PF12804"/>
    </source>
</evidence>
<dbReference type="GO" id="GO:0000287">
    <property type="term" value="F:magnesium ion binding"/>
    <property type="evidence" value="ECO:0007669"/>
    <property type="project" value="UniProtKB-UniRule"/>
</dbReference>
<feature type="region of interest" description="N-acetyltransferase" evidence="17">
    <location>
        <begin position="276"/>
        <end position="472"/>
    </location>
</feature>
<keyword evidence="7 17" id="KW-0677">Repeat</keyword>
<evidence type="ECO:0000256" key="6">
    <source>
        <dbReference type="ARBA" id="ARBA00022723"/>
    </source>
</evidence>
<dbReference type="InterPro" id="IPR005882">
    <property type="entry name" value="Bifunctional_GlmU"/>
</dbReference>
<evidence type="ECO:0000256" key="2">
    <source>
        <dbReference type="ARBA" id="ARBA00007947"/>
    </source>
</evidence>
<keyword evidence="4 17" id="KW-0808">Transferase</keyword>
<feature type="domain" description="MobA-like NTP transferase" evidence="18">
    <location>
        <begin position="36"/>
        <end position="155"/>
    </location>
</feature>
<keyword evidence="9 17" id="KW-0133">Cell shape</keyword>
<dbReference type="UniPathway" id="UPA00113">
    <property type="reaction ID" value="UER00532"/>
</dbReference>
<dbReference type="EC" id="2.3.1.157" evidence="17"/>
<feature type="binding site" evidence="17">
    <location>
        <position position="252"/>
    </location>
    <ligand>
        <name>Mg(2+)</name>
        <dbReference type="ChEBI" id="CHEBI:18420"/>
    </ligand>
</feature>
<keyword evidence="6 17" id="KW-0479">Metal-binding</keyword>
<dbReference type="CDD" id="cd02540">
    <property type="entry name" value="GT2_GlmU_N_bac"/>
    <property type="match status" value="1"/>
</dbReference>
<dbReference type="UniPathway" id="UPA00973"/>
<dbReference type="NCBIfam" id="TIGR01173">
    <property type="entry name" value="glmU"/>
    <property type="match status" value="1"/>
</dbReference>
<evidence type="ECO:0000256" key="7">
    <source>
        <dbReference type="ARBA" id="ARBA00022737"/>
    </source>
</evidence>
<feature type="binding site" evidence="17">
    <location>
        <position position="252"/>
    </location>
    <ligand>
        <name>UDP-N-acetyl-alpha-D-glucosamine</name>
        <dbReference type="ChEBI" id="CHEBI:57705"/>
    </ligand>
</feature>
<evidence type="ECO:0000256" key="4">
    <source>
        <dbReference type="ARBA" id="ARBA00022679"/>
    </source>
</evidence>
<feature type="binding site" evidence="17">
    <location>
        <position position="431"/>
    </location>
    <ligand>
        <name>acetyl-CoA</name>
        <dbReference type="ChEBI" id="CHEBI:57288"/>
    </ligand>
</feature>
<dbReference type="GO" id="GO:0071555">
    <property type="term" value="P:cell wall organization"/>
    <property type="evidence" value="ECO:0007669"/>
    <property type="project" value="UniProtKB-KW"/>
</dbReference>
<feature type="binding site" evidence="17">
    <location>
        <begin position="394"/>
        <end position="395"/>
    </location>
    <ligand>
        <name>acetyl-CoA</name>
        <dbReference type="ChEBI" id="CHEBI:57288"/>
    </ligand>
</feature>
<evidence type="ECO:0000256" key="17">
    <source>
        <dbReference type="HAMAP-Rule" id="MF_01631"/>
    </source>
</evidence>
<evidence type="ECO:0000256" key="11">
    <source>
        <dbReference type="ARBA" id="ARBA00023268"/>
    </source>
</evidence>
<dbReference type="CDD" id="cd03353">
    <property type="entry name" value="LbH_GlmU_C"/>
    <property type="match status" value="1"/>
</dbReference>
<proteinExistence type="inferred from homology"/>
<feature type="binding site" evidence="17">
    <location>
        <position position="359"/>
    </location>
    <ligand>
        <name>UDP-N-acetyl-alpha-D-glucosamine</name>
        <dbReference type="ChEBI" id="CHEBI:57705"/>
    </ligand>
</feature>
<comment type="catalytic activity">
    <reaction evidence="14 17">
        <text>alpha-D-glucosamine 1-phosphate + acetyl-CoA = N-acetyl-alpha-D-glucosamine 1-phosphate + CoA + H(+)</text>
        <dbReference type="Rhea" id="RHEA:13725"/>
        <dbReference type="ChEBI" id="CHEBI:15378"/>
        <dbReference type="ChEBI" id="CHEBI:57287"/>
        <dbReference type="ChEBI" id="CHEBI:57288"/>
        <dbReference type="ChEBI" id="CHEBI:57776"/>
        <dbReference type="ChEBI" id="CHEBI:58516"/>
        <dbReference type="EC" id="2.3.1.157"/>
    </reaction>
</comment>
<evidence type="ECO:0000256" key="1">
    <source>
        <dbReference type="ARBA" id="ARBA00007707"/>
    </source>
</evidence>
<dbReference type="EC" id="2.7.7.23" evidence="17"/>
<dbReference type="SUPFAM" id="SSF53448">
    <property type="entry name" value="Nucleotide-diphospho-sugar transferases"/>
    <property type="match status" value="1"/>
</dbReference>
<dbReference type="NCBIfam" id="NF010933">
    <property type="entry name" value="PRK14353.1"/>
    <property type="match status" value="1"/>
</dbReference>
<feature type="binding site" evidence="17">
    <location>
        <position position="180"/>
    </location>
    <ligand>
        <name>UDP-N-acetyl-alpha-D-glucosamine</name>
        <dbReference type="ChEBI" id="CHEBI:57705"/>
    </ligand>
</feature>
<reference evidence="20" key="1">
    <citation type="journal article" date="2011" name="J. Bacteriol.">
        <title>Complete genome sequence of NBRC 3288, a unique cellulose-nonproducing strain of Gluconacetobacter xylinus isolated from vinegar.</title>
        <authorList>
            <person name="Ogino H."/>
            <person name="Azuma Y."/>
            <person name="Hosoyama A."/>
            <person name="Nakazawa H."/>
            <person name="Matsutani M."/>
            <person name="Hasegawa A."/>
            <person name="Otsuyama K."/>
            <person name="Matsushita K."/>
            <person name="Fujita N."/>
            <person name="Shirai M."/>
        </authorList>
    </citation>
    <scope>NUCLEOTIDE SEQUENCE [LARGE SCALE GENOMIC DNA]</scope>
    <source>
        <strain evidence="20">NBRC 3288 / BCRC 11682 / LMG 1693</strain>
    </source>
</reference>
<dbReference type="PATRIC" id="fig|634177.7.peg.6"/>
<feature type="region of interest" description="Linker" evidence="17">
    <location>
        <begin position="255"/>
        <end position="275"/>
    </location>
</feature>
<comment type="subcellular location">
    <subcellularLocation>
        <location evidence="17">Cytoplasm</location>
    </subcellularLocation>
</comment>
<dbReference type="STRING" id="634177.GLX_00060"/>
<dbReference type="AlphaFoldDB" id="G2I1J6"/>
<dbReference type="HAMAP" id="MF_01631">
    <property type="entry name" value="GlmU"/>
    <property type="match status" value="1"/>
</dbReference>
<evidence type="ECO:0000256" key="13">
    <source>
        <dbReference type="ARBA" id="ARBA00023316"/>
    </source>
</evidence>
<dbReference type="PANTHER" id="PTHR43584:SF3">
    <property type="entry name" value="BIFUNCTIONAL PROTEIN GLMU"/>
    <property type="match status" value="1"/>
</dbReference>
<feature type="region of interest" description="Pyrophosphorylase" evidence="17">
    <location>
        <begin position="1"/>
        <end position="254"/>
    </location>
</feature>
<feature type="binding site" evidence="17">
    <location>
        <position position="341"/>
    </location>
    <ligand>
        <name>UDP-N-acetyl-alpha-D-glucosamine</name>
        <dbReference type="ChEBI" id="CHEBI:57705"/>
    </ligand>
</feature>
<feature type="binding site" evidence="17">
    <location>
        <position position="388"/>
    </location>
    <ligand>
        <name>acetyl-CoA</name>
        <dbReference type="ChEBI" id="CHEBI:57288"/>
    </ligand>
</feature>
<dbReference type="EMBL" id="AP012159">
    <property type="protein sequence ID" value="BAK82418.1"/>
    <property type="molecule type" value="Genomic_DNA"/>
</dbReference>
<feature type="active site" description="Proton acceptor" evidence="17">
    <location>
        <position position="371"/>
    </location>
</feature>
<keyword evidence="3 17" id="KW-0963">Cytoplasm</keyword>
<evidence type="ECO:0000256" key="3">
    <source>
        <dbReference type="ARBA" id="ARBA00022490"/>
    </source>
</evidence>
<comment type="similarity">
    <text evidence="1 17">In the C-terminal section; belongs to the transferase hexapeptide repeat family.</text>
</comment>
<feature type="binding site" evidence="17">
    <location>
        <position position="53"/>
    </location>
    <ligand>
        <name>UDP-N-acetyl-alpha-D-glucosamine</name>
        <dbReference type="ChEBI" id="CHEBI:57705"/>
    </ligand>
</feature>
<comment type="similarity">
    <text evidence="2 17">In the N-terminal section; belongs to the N-acetylglucosamine-1-phosphate uridyltransferase family.</text>
</comment>
<dbReference type="eggNOG" id="COG1207">
    <property type="taxonomic scope" value="Bacteria"/>
</dbReference>
<evidence type="ECO:0000256" key="15">
    <source>
        <dbReference type="ARBA" id="ARBA00048493"/>
    </source>
</evidence>
<dbReference type="GO" id="GO:0005737">
    <property type="term" value="C:cytoplasm"/>
    <property type="evidence" value="ECO:0007669"/>
    <property type="project" value="UniProtKB-SubCell"/>
</dbReference>
<evidence type="ECO:0000313" key="20">
    <source>
        <dbReference type="Proteomes" id="UP000009044"/>
    </source>
</evidence>
<feature type="binding site" evidence="17">
    <location>
        <position position="385"/>
    </location>
    <ligand>
        <name>UDP-N-acetyl-alpha-D-glucosamine</name>
        <dbReference type="ChEBI" id="CHEBI:57705"/>
    </ligand>
</feature>
<dbReference type="GO" id="GO:0009252">
    <property type="term" value="P:peptidoglycan biosynthetic process"/>
    <property type="evidence" value="ECO:0007669"/>
    <property type="project" value="UniProtKB-UniRule"/>
</dbReference>
<evidence type="ECO:0000256" key="16">
    <source>
        <dbReference type="ARBA" id="ARBA00049628"/>
    </source>
</evidence>
<dbReference type="KEGG" id="gxy:GLX_00060"/>
<feature type="binding site" evidence="17">
    <location>
        <position position="374"/>
    </location>
    <ligand>
        <name>UDP-N-acetyl-alpha-D-glucosamine</name>
        <dbReference type="ChEBI" id="CHEBI:57705"/>
    </ligand>
</feature>
<gene>
    <name evidence="17" type="primary">glmU</name>
    <name evidence="19" type="ordered locus">GLX_00060</name>
</gene>
<evidence type="ECO:0000256" key="8">
    <source>
        <dbReference type="ARBA" id="ARBA00022842"/>
    </source>
</evidence>
<protein>
    <recommendedName>
        <fullName evidence="17">Bifunctional protein GlmU</fullName>
    </recommendedName>
    <domain>
        <recommendedName>
            <fullName evidence="17">UDP-N-acetylglucosamine pyrophosphorylase</fullName>
            <ecNumber evidence="17">2.7.7.23</ecNumber>
        </recommendedName>
        <alternativeName>
            <fullName evidence="17">N-acetylglucosamine-1-phosphate uridyltransferase</fullName>
        </alternativeName>
    </domain>
    <domain>
        <recommendedName>
            <fullName evidence="17">Glucosamine-1-phosphate N-acetyltransferase</fullName>
            <ecNumber evidence="17">2.3.1.157</ecNumber>
        </recommendedName>
    </domain>
</protein>
<feature type="binding site" evidence="17">
    <location>
        <begin position="39"/>
        <end position="42"/>
    </location>
    <ligand>
        <name>UDP-N-acetyl-alpha-D-glucosamine</name>
        <dbReference type="ChEBI" id="CHEBI:57705"/>
    </ligand>
</feature>
<dbReference type="Proteomes" id="UP000009044">
    <property type="component" value="Chromosome"/>
</dbReference>
<comment type="cofactor">
    <cofactor evidence="17">
        <name>Mg(2+)</name>
        <dbReference type="ChEBI" id="CHEBI:18420"/>
    </cofactor>
    <text evidence="17">Binds 1 Mg(2+) ion per subunit.</text>
</comment>
<dbReference type="GO" id="GO:0000902">
    <property type="term" value="P:cell morphogenesis"/>
    <property type="evidence" value="ECO:0007669"/>
    <property type="project" value="UniProtKB-UniRule"/>
</dbReference>
<dbReference type="Pfam" id="PF12804">
    <property type="entry name" value="NTP_transf_3"/>
    <property type="match status" value="1"/>
</dbReference>
<evidence type="ECO:0000256" key="10">
    <source>
        <dbReference type="ARBA" id="ARBA00022984"/>
    </source>
</evidence>
<evidence type="ECO:0000256" key="5">
    <source>
        <dbReference type="ARBA" id="ARBA00022695"/>
    </source>
</evidence>
<feature type="binding site" evidence="17">
    <location>
        <position position="101"/>
    </location>
    <ligand>
        <name>UDP-N-acetyl-alpha-D-glucosamine</name>
        <dbReference type="ChEBI" id="CHEBI:57705"/>
    </ligand>
</feature>
<accession>G2I1J6</accession>
<keyword evidence="13 17" id="KW-0961">Cell wall biogenesis/degradation</keyword>
<dbReference type="Gene3D" id="2.160.10.10">
    <property type="entry name" value="Hexapeptide repeat proteins"/>
    <property type="match status" value="1"/>
</dbReference>
<evidence type="ECO:0000256" key="9">
    <source>
        <dbReference type="ARBA" id="ARBA00022960"/>
    </source>
</evidence>
<dbReference type="SUPFAM" id="SSF51161">
    <property type="entry name" value="Trimeric LpxA-like enzymes"/>
    <property type="match status" value="1"/>
</dbReference>
<feature type="binding site" evidence="17">
    <location>
        <position position="195"/>
    </location>
    <ligand>
        <name>UDP-N-acetyl-alpha-D-glucosamine</name>
        <dbReference type="ChEBI" id="CHEBI:57705"/>
    </ligand>
</feature>
<dbReference type="InterPro" id="IPR029044">
    <property type="entry name" value="Nucleotide-diphossugar_trans"/>
</dbReference>
<keyword evidence="8 17" id="KW-0460">Magnesium</keyword>
<evidence type="ECO:0000256" key="12">
    <source>
        <dbReference type="ARBA" id="ARBA00023315"/>
    </source>
</evidence>
<dbReference type="InterPro" id="IPR011004">
    <property type="entry name" value="Trimer_LpxA-like_sf"/>
</dbReference>
<comment type="catalytic activity">
    <reaction evidence="15 17">
        <text>N-acetyl-alpha-D-glucosamine 1-phosphate + UTP + H(+) = UDP-N-acetyl-alpha-D-glucosamine + diphosphate</text>
        <dbReference type="Rhea" id="RHEA:13509"/>
        <dbReference type="ChEBI" id="CHEBI:15378"/>
        <dbReference type="ChEBI" id="CHEBI:33019"/>
        <dbReference type="ChEBI" id="CHEBI:46398"/>
        <dbReference type="ChEBI" id="CHEBI:57705"/>
        <dbReference type="ChEBI" id="CHEBI:57776"/>
        <dbReference type="EC" id="2.7.7.23"/>
    </reaction>
</comment>
<feature type="binding site" evidence="17">
    <location>
        <begin position="106"/>
        <end position="107"/>
    </location>
    <ligand>
        <name>UDP-N-acetyl-alpha-D-glucosamine</name>
        <dbReference type="ChEBI" id="CHEBI:57705"/>
    </ligand>
</feature>
<comment type="pathway">
    <text evidence="17">Bacterial outer membrane biogenesis; LPS lipid A biosynthesis.</text>
</comment>
<feature type="binding site" evidence="17">
    <location>
        <position position="166"/>
    </location>
    <ligand>
        <name>UDP-N-acetyl-alpha-D-glucosamine</name>
        <dbReference type="ChEBI" id="CHEBI:57705"/>
    </ligand>
</feature>
<dbReference type="GO" id="GO:0008360">
    <property type="term" value="P:regulation of cell shape"/>
    <property type="evidence" value="ECO:0007669"/>
    <property type="project" value="UniProtKB-KW"/>
</dbReference>
<dbReference type="PANTHER" id="PTHR43584">
    <property type="entry name" value="NUCLEOTIDYL TRANSFERASE"/>
    <property type="match status" value="1"/>
</dbReference>
<organism evidence="19 20">
    <name type="scientific">Komagataeibacter medellinensis (strain NBRC 3288 / BCRC 11682 / LMG 1693 / Kondo 51)</name>
    <name type="common">Gluconacetobacter medellinensis</name>
    <dbReference type="NCBI Taxonomy" id="634177"/>
    <lineage>
        <taxon>Bacteria</taxon>
        <taxon>Pseudomonadati</taxon>
        <taxon>Pseudomonadota</taxon>
        <taxon>Alphaproteobacteria</taxon>
        <taxon>Acetobacterales</taxon>
        <taxon>Acetobacteraceae</taxon>
        <taxon>Komagataeibacter</taxon>
    </lineage>
</organism>
<dbReference type="Gene3D" id="3.90.550.10">
    <property type="entry name" value="Spore Coat Polysaccharide Biosynthesis Protein SpsA, Chain A"/>
    <property type="match status" value="1"/>
</dbReference>
<comment type="pathway">
    <text evidence="17">Nucleotide-sugar biosynthesis; UDP-N-acetyl-alpha-D-glucosamine biosynthesis; N-acetyl-alpha-D-glucosamine 1-phosphate from alpha-D-glucosamine 6-phosphate (route II): step 2/2.</text>
</comment>
<dbReference type="GO" id="GO:0006048">
    <property type="term" value="P:UDP-N-acetylglucosamine biosynthetic process"/>
    <property type="evidence" value="ECO:0007669"/>
    <property type="project" value="UniProtKB-UniPathway"/>
</dbReference>
<dbReference type="InterPro" id="IPR038009">
    <property type="entry name" value="GlmU_C_LbH"/>
</dbReference>
<dbReference type="GO" id="GO:0009245">
    <property type="term" value="P:lipid A biosynthetic process"/>
    <property type="evidence" value="ECO:0007669"/>
    <property type="project" value="UniProtKB-UniRule"/>
</dbReference>
<name>G2I1J6_KOMMN</name>
<dbReference type="GO" id="GO:0019134">
    <property type="term" value="F:glucosamine-1-phosphate N-acetyltransferase activity"/>
    <property type="evidence" value="ECO:0007669"/>
    <property type="project" value="UniProtKB-UniRule"/>
</dbReference>